<proteinExistence type="predicted"/>
<comment type="caution">
    <text evidence="1">The sequence shown here is derived from an EMBL/GenBank/DDBJ whole genome shotgun (WGS) entry which is preliminary data.</text>
</comment>
<evidence type="ECO:0000313" key="2">
    <source>
        <dbReference type="Proteomes" id="UP000562492"/>
    </source>
</evidence>
<evidence type="ECO:0000313" key="1">
    <source>
        <dbReference type="EMBL" id="MBB6580055.1"/>
    </source>
</evidence>
<keyword evidence="2" id="KW-1185">Reference proteome</keyword>
<dbReference type="RefSeq" id="WP_184711711.1">
    <property type="nucleotide sequence ID" value="NZ_JACHKZ010000051.1"/>
</dbReference>
<name>A0ABR6RLJ6_9BURK</name>
<dbReference type="Proteomes" id="UP000562492">
    <property type="component" value="Unassembled WGS sequence"/>
</dbReference>
<protein>
    <submittedName>
        <fullName evidence="1">Uncharacterized protein</fullName>
    </submittedName>
</protein>
<gene>
    <name evidence="1" type="ORF">HNP33_004181</name>
</gene>
<accession>A0ABR6RLJ6</accession>
<sequence>MTDLDYWKECISIAADECELALTHEQLTYLADSVSGGHENYGMAFYSPPASERMDEIERGWKAKLKALQDEHDRYVNNAETAIKQALHVHRDDHVTIGAYGEVLRHAGRTEQIQ</sequence>
<organism evidence="1 2">
    <name type="scientific">Comamonas odontotermitis</name>
    <dbReference type="NCBI Taxonomy" id="379895"/>
    <lineage>
        <taxon>Bacteria</taxon>
        <taxon>Pseudomonadati</taxon>
        <taxon>Pseudomonadota</taxon>
        <taxon>Betaproteobacteria</taxon>
        <taxon>Burkholderiales</taxon>
        <taxon>Comamonadaceae</taxon>
        <taxon>Comamonas</taxon>
    </lineage>
</organism>
<reference evidence="1 2" key="1">
    <citation type="submission" date="2020-08" db="EMBL/GenBank/DDBJ databases">
        <title>Functional genomics of gut bacteria from endangered species of beetles.</title>
        <authorList>
            <person name="Carlos-Shanley C."/>
        </authorList>
    </citation>
    <scope>NUCLEOTIDE SEQUENCE [LARGE SCALE GENOMIC DNA]</scope>
    <source>
        <strain evidence="1 2">S00124</strain>
    </source>
</reference>
<dbReference type="EMBL" id="JACHKZ010000051">
    <property type="protein sequence ID" value="MBB6580055.1"/>
    <property type="molecule type" value="Genomic_DNA"/>
</dbReference>